<keyword evidence="2" id="KW-1185">Reference proteome</keyword>
<sequence>METVECLYDEYSQKSFVIICGDFNAELKKKEVPNSANDEGYILYSFLKNRYPVSTCDISPSGIPGYTYCSSDGKHSSLIDYIFIPSSKIDFVRSANIEDDHHLNLSDHLHVRAELLVPNELRESTSSRYPITISWRKASSEQQERYRSEIN</sequence>
<evidence type="ECO:0000313" key="2">
    <source>
        <dbReference type="Proteomes" id="UP001195483"/>
    </source>
</evidence>
<dbReference type="Gene3D" id="3.60.10.10">
    <property type="entry name" value="Endonuclease/exonuclease/phosphatase"/>
    <property type="match status" value="1"/>
</dbReference>
<gene>
    <name evidence="1" type="ORF">CHS0354_013259</name>
</gene>
<accession>A0AAE0SMU8</accession>
<protein>
    <recommendedName>
        <fullName evidence="3">Endonuclease/exonuclease/phosphatase domain-containing protein</fullName>
    </recommendedName>
</protein>
<dbReference type="Proteomes" id="UP001195483">
    <property type="component" value="Unassembled WGS sequence"/>
</dbReference>
<comment type="caution">
    <text evidence="1">The sequence shown here is derived from an EMBL/GenBank/DDBJ whole genome shotgun (WGS) entry which is preliminary data.</text>
</comment>
<reference evidence="1" key="3">
    <citation type="submission" date="2023-05" db="EMBL/GenBank/DDBJ databases">
        <authorList>
            <person name="Smith C.H."/>
        </authorList>
    </citation>
    <scope>NUCLEOTIDE SEQUENCE</scope>
    <source>
        <strain evidence="1">CHS0354</strain>
        <tissue evidence="1">Mantle</tissue>
    </source>
</reference>
<evidence type="ECO:0008006" key="3">
    <source>
        <dbReference type="Google" id="ProtNLM"/>
    </source>
</evidence>
<dbReference type="EMBL" id="JAEAOA010000805">
    <property type="protein sequence ID" value="KAK3594633.1"/>
    <property type="molecule type" value="Genomic_DNA"/>
</dbReference>
<proteinExistence type="predicted"/>
<reference evidence="1" key="2">
    <citation type="journal article" date="2021" name="Genome Biol. Evol.">
        <title>Developing a high-quality reference genome for a parasitic bivalve with doubly uniparental inheritance (Bivalvia: Unionida).</title>
        <authorList>
            <person name="Smith C.H."/>
        </authorList>
    </citation>
    <scope>NUCLEOTIDE SEQUENCE</scope>
    <source>
        <strain evidence="1">CHS0354</strain>
        <tissue evidence="1">Mantle</tissue>
    </source>
</reference>
<reference evidence="1" key="1">
    <citation type="journal article" date="2021" name="Genome Biol. Evol.">
        <title>A High-Quality Reference Genome for a Parasitic Bivalve with Doubly Uniparental Inheritance (Bivalvia: Unionida).</title>
        <authorList>
            <person name="Smith C.H."/>
        </authorList>
    </citation>
    <scope>NUCLEOTIDE SEQUENCE</scope>
    <source>
        <strain evidence="1">CHS0354</strain>
    </source>
</reference>
<dbReference type="SUPFAM" id="SSF56219">
    <property type="entry name" value="DNase I-like"/>
    <property type="match status" value="1"/>
</dbReference>
<dbReference type="InterPro" id="IPR036691">
    <property type="entry name" value="Endo/exonu/phosph_ase_sf"/>
</dbReference>
<name>A0AAE0SMU8_9BIVA</name>
<dbReference type="AlphaFoldDB" id="A0AAE0SMU8"/>
<organism evidence="1 2">
    <name type="scientific">Potamilus streckersoni</name>
    <dbReference type="NCBI Taxonomy" id="2493646"/>
    <lineage>
        <taxon>Eukaryota</taxon>
        <taxon>Metazoa</taxon>
        <taxon>Spiralia</taxon>
        <taxon>Lophotrochozoa</taxon>
        <taxon>Mollusca</taxon>
        <taxon>Bivalvia</taxon>
        <taxon>Autobranchia</taxon>
        <taxon>Heteroconchia</taxon>
        <taxon>Palaeoheterodonta</taxon>
        <taxon>Unionida</taxon>
        <taxon>Unionoidea</taxon>
        <taxon>Unionidae</taxon>
        <taxon>Ambleminae</taxon>
        <taxon>Lampsilini</taxon>
        <taxon>Potamilus</taxon>
    </lineage>
</organism>
<evidence type="ECO:0000313" key="1">
    <source>
        <dbReference type="EMBL" id="KAK3594633.1"/>
    </source>
</evidence>
<feature type="non-terminal residue" evidence="1">
    <location>
        <position position="151"/>
    </location>
</feature>